<evidence type="ECO:0000259" key="1">
    <source>
        <dbReference type="Pfam" id="PF00586"/>
    </source>
</evidence>
<proteinExistence type="predicted"/>
<dbReference type="InterPro" id="IPR016188">
    <property type="entry name" value="PurM-like_N"/>
</dbReference>
<dbReference type="InterPro" id="IPR010918">
    <property type="entry name" value="PurM-like_C_dom"/>
</dbReference>
<evidence type="ECO:0000259" key="2">
    <source>
        <dbReference type="Pfam" id="PF02769"/>
    </source>
</evidence>
<dbReference type="Gene3D" id="3.90.650.10">
    <property type="entry name" value="PurM-like C-terminal domain"/>
    <property type="match status" value="1"/>
</dbReference>
<dbReference type="Gene3D" id="3.30.1330.10">
    <property type="entry name" value="PurM-like, N-terminal domain"/>
    <property type="match status" value="1"/>
</dbReference>
<dbReference type="SUPFAM" id="SSF55326">
    <property type="entry name" value="PurM N-terminal domain-like"/>
    <property type="match status" value="1"/>
</dbReference>
<dbReference type="InterPro" id="IPR036921">
    <property type="entry name" value="PurM-like_N_sf"/>
</dbReference>
<keyword evidence="4" id="KW-1185">Reference proteome</keyword>
<dbReference type="PANTHER" id="PTHR30270">
    <property type="entry name" value="THIAMINE-MONOPHOSPHATE KINASE"/>
    <property type="match status" value="1"/>
</dbReference>
<dbReference type="EMBL" id="BJVJ01000082">
    <property type="protein sequence ID" value="GEL26259.1"/>
    <property type="molecule type" value="Genomic_DNA"/>
</dbReference>
<accession>A0A511DN67</accession>
<dbReference type="Pfam" id="PF00586">
    <property type="entry name" value="AIRS"/>
    <property type="match status" value="1"/>
</dbReference>
<dbReference type="InterPro" id="IPR036676">
    <property type="entry name" value="PurM-like_C_sf"/>
</dbReference>
<comment type="caution">
    <text evidence="3">The sequence shown here is derived from an EMBL/GenBank/DDBJ whole genome shotgun (WGS) entry which is preliminary data.</text>
</comment>
<dbReference type="InterPro" id="IPR006283">
    <property type="entry name" value="ThiL-like"/>
</dbReference>
<dbReference type="Proteomes" id="UP000321685">
    <property type="component" value="Unassembled WGS sequence"/>
</dbReference>
<name>A0A511DN67_9PSEU</name>
<dbReference type="Pfam" id="PF02769">
    <property type="entry name" value="AIRS_C"/>
    <property type="match status" value="1"/>
</dbReference>
<sequence length="326" mass="33446">MSERETLAELVESVLTNPGLHAKADIAVVGEVLGDTDWVAGPGDDGAVLPLAPTVGSGAGVVVCGEAMFPPFVKADPRGAGFAAVLANVNDIAAMGAEPMGIVDTIATTPEAAQLALAGMRTAAGLLDVPIVGGHLTAHDGEPSISAFAVGSVTDPALALSVTRAEPGQSLVVAAATTGTLNPNFPFFRAFEDRGERCAGDVRLMPRLAREGVVVAAKDISMAGLVGSLAMLLEARGLGVTVDVDAVPAPEGVPLTRWFNCFPSFGFLLCVPAGREEECLAAFADRDLQAAVVGTLDDSGELALRRGDVRKLVLRLDEFLVTGLPR</sequence>
<dbReference type="RefSeq" id="WP_147113930.1">
    <property type="nucleotide sequence ID" value="NZ_BJVJ01000082.1"/>
</dbReference>
<protein>
    <submittedName>
        <fullName evidence="3">Methanogenesis marker 2 protein</fullName>
    </submittedName>
</protein>
<dbReference type="AlphaFoldDB" id="A0A511DN67"/>
<evidence type="ECO:0000313" key="3">
    <source>
        <dbReference type="EMBL" id="GEL26259.1"/>
    </source>
</evidence>
<dbReference type="GO" id="GO:0009030">
    <property type="term" value="F:thiamine-phosphate kinase activity"/>
    <property type="evidence" value="ECO:0007669"/>
    <property type="project" value="InterPro"/>
</dbReference>
<organism evidence="3 4">
    <name type="scientific">Pseudonocardia sulfidoxydans NBRC 16205</name>
    <dbReference type="NCBI Taxonomy" id="1223511"/>
    <lineage>
        <taxon>Bacteria</taxon>
        <taxon>Bacillati</taxon>
        <taxon>Actinomycetota</taxon>
        <taxon>Actinomycetes</taxon>
        <taxon>Pseudonocardiales</taxon>
        <taxon>Pseudonocardiaceae</taxon>
        <taxon>Pseudonocardia</taxon>
    </lineage>
</organism>
<feature type="domain" description="PurM-like N-terminal" evidence="1">
    <location>
        <begin position="43"/>
        <end position="153"/>
    </location>
</feature>
<dbReference type="GO" id="GO:0009228">
    <property type="term" value="P:thiamine biosynthetic process"/>
    <property type="evidence" value="ECO:0007669"/>
    <property type="project" value="InterPro"/>
</dbReference>
<evidence type="ECO:0000313" key="4">
    <source>
        <dbReference type="Proteomes" id="UP000321685"/>
    </source>
</evidence>
<dbReference type="SUPFAM" id="SSF56042">
    <property type="entry name" value="PurM C-terminal domain-like"/>
    <property type="match status" value="1"/>
</dbReference>
<dbReference type="PANTHER" id="PTHR30270:SF0">
    <property type="entry name" value="THIAMINE-MONOPHOSPHATE KINASE"/>
    <property type="match status" value="1"/>
</dbReference>
<reference evidence="3 4" key="1">
    <citation type="submission" date="2019-07" db="EMBL/GenBank/DDBJ databases">
        <title>Whole genome shotgun sequence of Pseudonocardia sulfidoxydans NBRC 16205.</title>
        <authorList>
            <person name="Hosoyama A."/>
            <person name="Uohara A."/>
            <person name="Ohji S."/>
            <person name="Ichikawa N."/>
        </authorList>
    </citation>
    <scope>NUCLEOTIDE SEQUENCE [LARGE SCALE GENOMIC DNA]</scope>
    <source>
        <strain evidence="3 4">NBRC 16205</strain>
    </source>
</reference>
<dbReference type="OrthoDB" id="9767928at2"/>
<gene>
    <name evidence="3" type="ORF">PSU4_52130</name>
</gene>
<feature type="domain" description="PurM-like C-terminal" evidence="2">
    <location>
        <begin position="203"/>
        <end position="304"/>
    </location>
</feature>